<organism evidence="8">
    <name type="scientific">Cyprideis torosa</name>
    <dbReference type="NCBI Taxonomy" id="163714"/>
    <lineage>
        <taxon>Eukaryota</taxon>
        <taxon>Metazoa</taxon>
        <taxon>Ecdysozoa</taxon>
        <taxon>Arthropoda</taxon>
        <taxon>Crustacea</taxon>
        <taxon>Oligostraca</taxon>
        <taxon>Ostracoda</taxon>
        <taxon>Podocopa</taxon>
        <taxon>Podocopida</taxon>
        <taxon>Cytherocopina</taxon>
        <taxon>Cytheroidea</taxon>
        <taxon>Cytherideidae</taxon>
        <taxon>Cyprideis</taxon>
    </lineage>
</organism>
<evidence type="ECO:0000256" key="5">
    <source>
        <dbReference type="ARBA" id="ARBA00022490"/>
    </source>
</evidence>
<dbReference type="Pfam" id="PF06840">
    <property type="entry name" value="PDC10_C"/>
    <property type="match status" value="1"/>
</dbReference>
<sequence>MRMGDDTPVVSLMLPILVKPTLTKLEKDHDLAGTQVLRGAFSKAEAAHPGFTYDFVMGLARRGDLACNIHESLLKLQGRISENEEVEFWLSRTEEPFQDLNRKASALKRILGRIPEEITDRKSFLETIREIASAIKKLLDTLSTVSAFLPSSSARAALDLRKKDFVKTSKRFSNTLKEYFKEGQSNNAVFVASMSLIYQTNLLILTIKRHGN</sequence>
<dbReference type="InterPro" id="IPR009652">
    <property type="entry name" value="PDCD10"/>
</dbReference>
<dbReference type="EMBL" id="OB662974">
    <property type="protein sequence ID" value="CAD7230806.1"/>
    <property type="molecule type" value="Genomic_DNA"/>
</dbReference>
<dbReference type="GO" id="GO:1903358">
    <property type="term" value="P:regulation of Golgi organization"/>
    <property type="evidence" value="ECO:0007669"/>
    <property type="project" value="TreeGrafter"/>
</dbReference>
<dbReference type="InterPro" id="IPR048288">
    <property type="entry name" value="PDCD10_N"/>
</dbReference>
<protein>
    <recommendedName>
        <fullName evidence="7">Programmed cell death protein 10 dimerisation domain-containing protein</fullName>
    </recommendedName>
</protein>
<evidence type="ECO:0000256" key="6">
    <source>
        <dbReference type="ARBA" id="ARBA00023136"/>
    </source>
</evidence>
<dbReference type="OrthoDB" id="6017654at2759"/>
<dbReference type="GO" id="GO:0005886">
    <property type="term" value="C:plasma membrane"/>
    <property type="evidence" value="ECO:0007669"/>
    <property type="project" value="UniProtKB-SubCell"/>
</dbReference>
<dbReference type="GO" id="GO:0090443">
    <property type="term" value="C:FAR/SIN/STRIPAK complex"/>
    <property type="evidence" value="ECO:0007669"/>
    <property type="project" value="TreeGrafter"/>
</dbReference>
<evidence type="ECO:0000256" key="3">
    <source>
        <dbReference type="ARBA" id="ARBA00009181"/>
    </source>
</evidence>
<keyword evidence="6" id="KW-0472">Membrane</keyword>
<evidence type="ECO:0000256" key="4">
    <source>
        <dbReference type="ARBA" id="ARBA00022475"/>
    </source>
</evidence>
<evidence type="ECO:0000259" key="7">
    <source>
        <dbReference type="Pfam" id="PF20929"/>
    </source>
</evidence>
<name>A0A7R8ZT24_9CRUS</name>
<evidence type="ECO:0000256" key="2">
    <source>
        <dbReference type="ARBA" id="ARBA00004496"/>
    </source>
</evidence>
<keyword evidence="5" id="KW-0963">Cytoplasm</keyword>
<evidence type="ECO:0000256" key="1">
    <source>
        <dbReference type="ARBA" id="ARBA00004202"/>
    </source>
</evidence>
<dbReference type="Pfam" id="PF20929">
    <property type="entry name" value="PDCD10_N"/>
    <property type="match status" value="1"/>
</dbReference>
<dbReference type="GO" id="GO:0005737">
    <property type="term" value="C:cytoplasm"/>
    <property type="evidence" value="ECO:0007669"/>
    <property type="project" value="UniProtKB-SubCell"/>
</dbReference>
<comment type="subcellular location">
    <subcellularLocation>
        <location evidence="1">Cell membrane</location>
        <topology evidence="1">Peripheral membrane protein</topology>
    </subcellularLocation>
    <subcellularLocation>
        <location evidence="2">Cytoplasm</location>
    </subcellularLocation>
</comment>
<dbReference type="InterPro" id="IPR053750">
    <property type="entry name" value="PDCD10_Homolog"/>
</dbReference>
<reference evidence="8" key="1">
    <citation type="submission" date="2020-11" db="EMBL/GenBank/DDBJ databases">
        <authorList>
            <person name="Tran Van P."/>
        </authorList>
    </citation>
    <scope>NUCLEOTIDE SEQUENCE</scope>
</reference>
<dbReference type="PANTHER" id="PTHR13250:SF1">
    <property type="entry name" value="PROGRAMMED CELL DEATH PROTEIN 10"/>
    <property type="match status" value="1"/>
</dbReference>
<evidence type="ECO:0000313" key="8">
    <source>
        <dbReference type="EMBL" id="CAD7230806.1"/>
    </source>
</evidence>
<dbReference type="AlphaFoldDB" id="A0A7R8ZT24"/>
<feature type="domain" description="Programmed cell death protein 10 dimerisation" evidence="7">
    <location>
        <begin position="8"/>
        <end position="65"/>
    </location>
</feature>
<gene>
    <name evidence="8" type="ORF">CTOB1V02_LOCUS8662</name>
</gene>
<dbReference type="GO" id="GO:0019901">
    <property type="term" value="F:protein kinase binding"/>
    <property type="evidence" value="ECO:0007669"/>
    <property type="project" value="TreeGrafter"/>
</dbReference>
<comment type="similarity">
    <text evidence="3">Belongs to the PDCD10 family.</text>
</comment>
<proteinExistence type="inferred from homology"/>
<keyword evidence="4" id="KW-1003">Cell membrane</keyword>
<accession>A0A7R8ZT24</accession>
<dbReference type="PANTHER" id="PTHR13250">
    <property type="entry name" value="TF-1 CELL APOPTOSIS RELATED PROTEIN-15"/>
    <property type="match status" value="1"/>
</dbReference>
<dbReference type="Gene3D" id="1.20.120.1950">
    <property type="match status" value="1"/>
</dbReference>